<feature type="compositionally biased region" description="Basic and acidic residues" evidence="2">
    <location>
        <begin position="418"/>
        <end position="438"/>
    </location>
</feature>
<protein>
    <recommendedName>
        <fullName evidence="4">DUF6594 domain-containing protein</fullName>
    </recommendedName>
</protein>
<feature type="compositionally biased region" description="Basic residues" evidence="2">
    <location>
        <begin position="222"/>
        <end position="232"/>
    </location>
</feature>
<feature type="region of interest" description="Disordered" evidence="2">
    <location>
        <begin position="1"/>
        <end position="464"/>
    </location>
</feature>
<dbReference type="Gene3D" id="1.25.40.10">
    <property type="entry name" value="Tetratricopeptide repeat domain"/>
    <property type="match status" value="1"/>
</dbReference>
<dbReference type="InterPro" id="IPR019734">
    <property type="entry name" value="TPR_rpt"/>
</dbReference>
<dbReference type="OrthoDB" id="5416037at2759"/>
<evidence type="ECO:0000256" key="2">
    <source>
        <dbReference type="SAM" id="MobiDB-lite"/>
    </source>
</evidence>
<keyword evidence="3" id="KW-0812">Transmembrane</keyword>
<feature type="compositionally biased region" description="Basic and acidic residues" evidence="2">
    <location>
        <begin position="317"/>
        <end position="330"/>
    </location>
</feature>
<proteinExistence type="predicted"/>
<feature type="compositionally biased region" description="Low complexity" evidence="2">
    <location>
        <begin position="277"/>
        <end position="288"/>
    </location>
</feature>
<organism evidence="5 6">
    <name type="scientific">Clohesyomyces aquaticus</name>
    <dbReference type="NCBI Taxonomy" id="1231657"/>
    <lineage>
        <taxon>Eukaryota</taxon>
        <taxon>Fungi</taxon>
        <taxon>Dikarya</taxon>
        <taxon>Ascomycota</taxon>
        <taxon>Pezizomycotina</taxon>
        <taxon>Dothideomycetes</taxon>
        <taxon>Pleosporomycetidae</taxon>
        <taxon>Pleosporales</taxon>
        <taxon>Lindgomycetaceae</taxon>
        <taxon>Clohesyomyces</taxon>
    </lineage>
</organism>
<feature type="compositionally biased region" description="Polar residues" evidence="2">
    <location>
        <begin position="90"/>
        <end position="107"/>
    </location>
</feature>
<feature type="domain" description="DUF6594" evidence="4">
    <location>
        <begin position="568"/>
        <end position="727"/>
    </location>
</feature>
<dbReference type="PROSITE" id="PS50005">
    <property type="entry name" value="TPR"/>
    <property type="match status" value="1"/>
</dbReference>
<dbReference type="EMBL" id="MCFA01000137">
    <property type="protein sequence ID" value="ORY04259.1"/>
    <property type="molecule type" value="Genomic_DNA"/>
</dbReference>
<accession>A0A1Y1Z219</accession>
<dbReference type="Pfam" id="PF20237">
    <property type="entry name" value="DUF6594"/>
    <property type="match status" value="1"/>
</dbReference>
<dbReference type="PANTHER" id="PTHR34502">
    <property type="entry name" value="DUF6594 DOMAIN-CONTAINING PROTEIN-RELATED"/>
    <property type="match status" value="1"/>
</dbReference>
<reference evidence="5 6" key="1">
    <citation type="submission" date="2016-07" db="EMBL/GenBank/DDBJ databases">
        <title>Pervasive Adenine N6-methylation of Active Genes in Fungi.</title>
        <authorList>
            <consortium name="DOE Joint Genome Institute"/>
            <person name="Mondo S.J."/>
            <person name="Dannebaum R.O."/>
            <person name="Kuo R.C."/>
            <person name="Labutti K."/>
            <person name="Haridas S."/>
            <person name="Kuo A."/>
            <person name="Salamov A."/>
            <person name="Ahrendt S.R."/>
            <person name="Lipzen A."/>
            <person name="Sullivan W."/>
            <person name="Andreopoulos W.B."/>
            <person name="Clum A."/>
            <person name="Lindquist E."/>
            <person name="Daum C."/>
            <person name="Ramamoorthy G.K."/>
            <person name="Gryganskyi A."/>
            <person name="Culley D."/>
            <person name="Magnuson J.K."/>
            <person name="James T.Y."/>
            <person name="O'Malley M.A."/>
            <person name="Stajich J.E."/>
            <person name="Spatafora J.W."/>
            <person name="Visel A."/>
            <person name="Grigoriev I.V."/>
        </authorList>
    </citation>
    <scope>NUCLEOTIDE SEQUENCE [LARGE SCALE GENOMIC DNA]</scope>
    <source>
        <strain evidence="5 6">CBS 115471</strain>
    </source>
</reference>
<dbReference type="Proteomes" id="UP000193144">
    <property type="component" value="Unassembled WGS sequence"/>
</dbReference>
<feature type="compositionally biased region" description="Low complexity" evidence="2">
    <location>
        <begin position="405"/>
        <end position="417"/>
    </location>
</feature>
<gene>
    <name evidence="5" type="ORF">BCR34DRAFT_57305</name>
</gene>
<evidence type="ECO:0000256" key="1">
    <source>
        <dbReference type="PROSITE-ProRule" id="PRU00339"/>
    </source>
</evidence>
<feature type="transmembrane region" description="Helical" evidence="3">
    <location>
        <begin position="793"/>
        <end position="813"/>
    </location>
</feature>
<evidence type="ECO:0000259" key="4">
    <source>
        <dbReference type="Pfam" id="PF20237"/>
    </source>
</evidence>
<keyword evidence="6" id="KW-1185">Reference proteome</keyword>
<feature type="repeat" description="TPR" evidence="1">
    <location>
        <begin position="656"/>
        <end position="689"/>
    </location>
</feature>
<dbReference type="InterPro" id="IPR046529">
    <property type="entry name" value="DUF6594"/>
</dbReference>
<feature type="transmembrane region" description="Helical" evidence="3">
    <location>
        <begin position="742"/>
        <end position="760"/>
    </location>
</feature>
<dbReference type="AlphaFoldDB" id="A0A1Y1Z219"/>
<evidence type="ECO:0000256" key="3">
    <source>
        <dbReference type="SAM" id="Phobius"/>
    </source>
</evidence>
<dbReference type="InterPro" id="IPR011990">
    <property type="entry name" value="TPR-like_helical_dom_sf"/>
</dbReference>
<keyword evidence="3" id="KW-0472">Membrane</keyword>
<evidence type="ECO:0000313" key="5">
    <source>
        <dbReference type="EMBL" id="ORY04259.1"/>
    </source>
</evidence>
<sequence length="815" mass="89608">MTDRRASFQGFSSGRSRRSSGSEDGPECPEALNSSSNVHTNAPGPRRRQLRAKSVPNDHSESLPPTWVNTDKEEPRKNKGSRSAARKAPGSNSPRNSTSLASFTTVLGHSEWDQDTGGFLPSLTRIPEGKESKSSGRRRSSAASSSGDIPLGLRRRRTSEDAPLARRPIRQKHGSLRRRAETLGSLPNPSLLSVISGVTQVSTSSGGSTATITQKSYDKSHVMKRKQRKRLQAQREQTKAKATDPEPEASAVFQYMQEAAGSEHSADDKQDVVRPTSSCSAASSSDSSHAAEHDDDSSSVAEETTVESPLTSPASTRRSDHEEPRYKDTYHPSSDTSTRESSPESSRTGHPIHHAEYEAEEEEEDEGQEGNEDDEENSDGGEEYEAEEADNQENQGHVHHFAMERAAPPRQPSAASSRHSDPHTRRLRNLEQDLRDHVLQNPQPQRDFQFVGGPSPNPHPAMPLFDPYAHAVASPTDYYPPPLGPVPAGWPPQQPPPPAIGYYSPPQAPPAPYPHMAENSYAMTSQVPMAPPGTAVQPAPFHHPQAQPPHYQPHPTVSGPTKPTVVGYELLANKLTELSKNKRDPSKPGKVTPIYRKFEQLNHRVLLHLQDELSELEEELRNLDECIAQTSPRSETGHLQPASRRADARYGSELHYRRTELLGRVYLKLGQYNQALSSFNDALKNLDPANAEEIQAYRSWMEKHAPIEHAETRFLDRKDDLLAVSRRRPASNVGGVELHQSAAIALPLIIFLPLFSFAFVPTLLGRLFIIVLIGAAEVAVLVTSTEVVGLMPVQQWVTCASIYFGLMALLAGATH</sequence>
<feature type="compositionally biased region" description="Low complexity" evidence="2">
    <location>
        <begin position="193"/>
        <end position="214"/>
    </location>
</feature>
<dbReference type="PANTHER" id="PTHR34502:SF6">
    <property type="entry name" value="DUF6594 DOMAIN-CONTAINING PROTEIN"/>
    <property type="match status" value="1"/>
</dbReference>
<evidence type="ECO:0000313" key="6">
    <source>
        <dbReference type="Proteomes" id="UP000193144"/>
    </source>
</evidence>
<keyword evidence="3" id="KW-1133">Transmembrane helix</keyword>
<feature type="compositionally biased region" description="Low complexity" evidence="2">
    <location>
        <begin position="298"/>
        <end position="308"/>
    </location>
</feature>
<feature type="compositionally biased region" description="Acidic residues" evidence="2">
    <location>
        <begin position="358"/>
        <end position="391"/>
    </location>
</feature>
<feature type="transmembrane region" description="Helical" evidence="3">
    <location>
        <begin position="767"/>
        <end position="787"/>
    </location>
</feature>
<keyword evidence="1" id="KW-0802">TPR repeat</keyword>
<feature type="compositionally biased region" description="Basic residues" evidence="2">
    <location>
        <begin position="167"/>
        <end position="177"/>
    </location>
</feature>
<comment type="caution">
    <text evidence="5">The sequence shown here is derived from an EMBL/GenBank/DDBJ whole genome shotgun (WGS) entry which is preliminary data.</text>
</comment>
<name>A0A1Y1Z219_9PLEO</name>